<keyword evidence="2" id="KW-0547">Nucleotide-binding</keyword>
<feature type="compositionally biased region" description="Basic residues" evidence="1">
    <location>
        <begin position="449"/>
        <end position="459"/>
    </location>
</feature>
<organism evidence="2 3">
    <name type="scientific">Knufia fluminis</name>
    <dbReference type="NCBI Taxonomy" id="191047"/>
    <lineage>
        <taxon>Eukaryota</taxon>
        <taxon>Fungi</taxon>
        <taxon>Dikarya</taxon>
        <taxon>Ascomycota</taxon>
        <taxon>Pezizomycotina</taxon>
        <taxon>Eurotiomycetes</taxon>
        <taxon>Chaetothyriomycetidae</taxon>
        <taxon>Chaetothyriales</taxon>
        <taxon>Trichomeriaceae</taxon>
        <taxon>Knufia</taxon>
    </lineage>
</organism>
<protein>
    <submittedName>
        <fullName evidence="2">ATP-dependent DNA helicase MER3</fullName>
        <ecNumber evidence="2">3.6.4.12</ecNumber>
    </submittedName>
</protein>
<feature type="region of interest" description="Disordered" evidence="1">
    <location>
        <begin position="444"/>
        <end position="522"/>
    </location>
</feature>
<evidence type="ECO:0000313" key="2">
    <source>
        <dbReference type="EMBL" id="KAK5950734.1"/>
    </source>
</evidence>
<keyword evidence="2" id="KW-0378">Hydrolase</keyword>
<dbReference type="GO" id="GO:0016787">
    <property type="term" value="F:hydrolase activity"/>
    <property type="evidence" value="ECO:0007669"/>
    <property type="project" value="UniProtKB-KW"/>
</dbReference>
<dbReference type="GO" id="GO:0003678">
    <property type="term" value="F:DNA helicase activity"/>
    <property type="evidence" value="ECO:0007669"/>
    <property type="project" value="UniProtKB-EC"/>
</dbReference>
<gene>
    <name evidence="2" type="primary">HFM1_3</name>
    <name evidence="2" type="ORF">OHC33_008117</name>
</gene>
<proteinExistence type="predicted"/>
<dbReference type="Proteomes" id="UP001316803">
    <property type="component" value="Unassembled WGS sequence"/>
</dbReference>
<keyword evidence="2" id="KW-0067">ATP-binding</keyword>
<comment type="caution">
    <text evidence="2">The sequence shown here is derived from an EMBL/GenBank/DDBJ whole genome shotgun (WGS) entry which is preliminary data.</text>
</comment>
<name>A0AAN8I3V1_9EURO</name>
<reference evidence="2 3" key="1">
    <citation type="submission" date="2022-12" db="EMBL/GenBank/DDBJ databases">
        <title>Genomic features and morphological characterization of a novel Knufia sp. strain isolated from spacecraft assembly facility.</title>
        <authorList>
            <person name="Teixeira M."/>
            <person name="Chander A.M."/>
            <person name="Stajich J.E."/>
            <person name="Venkateswaran K."/>
        </authorList>
    </citation>
    <scope>NUCLEOTIDE SEQUENCE [LARGE SCALE GENOMIC DNA]</scope>
    <source>
        <strain evidence="2 3">FJI-L2-BK-P2</strain>
    </source>
</reference>
<sequence length="522" mass="57799">MANPSDSRWRLGDGNYTSMTKGAKASWGAFPKVVLDALLPRAQSTPTSKAGTKRRHSTTSIAGNAAPSKKSRSSKELDQCDQCSHPMNTAHDNITSRRGLGKVNTEPNQWRRGMIIKVPHLIPTLGEAVNDDHRVWSKNIGNICPKIRYAIVVAVYSTRMIALPIFSAAGHGTTHKPAAYKLTAMSVLAKLEPPIMQKVTDDVLYVSGQWQPKEGSHINLNEPMPVHYAWPLECVDQLEPRSTALLQQRYRIAHNMAFVPLFAQESYFKSQITREPILCPLPDGAPADEYYVSEPHRPSFASKNENLLVDDLGYGLKPARHDSKAGRNLLQWKPSLKHLLGSTTEFPHHDFNDVWEVPSKEARNPGFQIDHYPYDHIKNKKRGAKWMSSSSEQISPRTIKLSNGRWQCLHDCADKKKCKHTCCKEGVKTKPKDPALERAVSLAKSGNRVAKKPAAKKPAAKNTTPKGAVQSAKAENEAAKQTMKAYTEAKRASRKGAIDEGTNGGQRKSERLSKAKAGKASK</sequence>
<feature type="region of interest" description="Disordered" evidence="1">
    <location>
        <begin position="41"/>
        <end position="105"/>
    </location>
</feature>
<feature type="region of interest" description="Disordered" evidence="1">
    <location>
        <begin position="1"/>
        <end position="22"/>
    </location>
</feature>
<evidence type="ECO:0000256" key="1">
    <source>
        <dbReference type="SAM" id="MobiDB-lite"/>
    </source>
</evidence>
<accession>A0AAN8I3V1</accession>
<evidence type="ECO:0000313" key="3">
    <source>
        <dbReference type="Proteomes" id="UP001316803"/>
    </source>
</evidence>
<dbReference type="AlphaFoldDB" id="A0AAN8I3V1"/>
<feature type="compositionally biased region" description="Polar residues" evidence="1">
    <location>
        <begin position="81"/>
        <end position="93"/>
    </location>
</feature>
<keyword evidence="3" id="KW-1185">Reference proteome</keyword>
<dbReference type="EMBL" id="JAKLMC020000024">
    <property type="protein sequence ID" value="KAK5950734.1"/>
    <property type="molecule type" value="Genomic_DNA"/>
</dbReference>
<keyword evidence="2" id="KW-0347">Helicase</keyword>
<dbReference type="EC" id="3.6.4.12" evidence="2"/>